<proteinExistence type="predicted"/>
<gene>
    <name evidence="2" type="ORF">DFP90_1044</name>
</gene>
<evidence type="ECO:0000259" key="1">
    <source>
        <dbReference type="Pfam" id="PF01636"/>
    </source>
</evidence>
<comment type="caution">
    <text evidence="2">The sequence shown here is derived from an EMBL/GenBank/DDBJ whole genome shotgun (WGS) entry which is preliminary data.</text>
</comment>
<dbReference type="Proteomes" id="UP000256845">
    <property type="component" value="Unassembled WGS sequence"/>
</dbReference>
<dbReference type="SUPFAM" id="SSF56112">
    <property type="entry name" value="Protein kinase-like (PK-like)"/>
    <property type="match status" value="1"/>
</dbReference>
<sequence>MDRKDKNSARKSLREAFIKAHGYGDAVVEALPADASARTYYRLRQGDNTVMLMDAPPATEDSAAFIRIGEHLAALGLSTPAIHQRDLENGFLLVEDFGTESYNKLLRQGEPEEGLYALAVDVLAHLHNHPDSAKVEVPPYDLDFMLMEVGLLTQWYWPVERGDACPDEIEQSYLEIWKGLFDRAPDIDQELVIRDFHVDNLMILKGREGIAACGILDFQGALMGRAPYDLMSLLEDARRDMPETLAQAMMARYLDQRPGLDVDSFLHWFDLLGTQRHAKILGGFMRTWKRDGKDGYLQFMPRVRRQLAAKLAKPALRPLEAWFRDHFPVIWD</sequence>
<feature type="domain" description="Aminoglycoside phosphotransferase" evidence="1">
    <location>
        <begin position="28"/>
        <end position="258"/>
    </location>
</feature>
<dbReference type="AlphaFoldDB" id="A0A3D9HML7"/>
<keyword evidence="3" id="KW-1185">Reference proteome</keyword>
<dbReference type="EMBL" id="QRDW01000004">
    <property type="protein sequence ID" value="RED50733.1"/>
    <property type="molecule type" value="Genomic_DNA"/>
</dbReference>
<protein>
    <recommendedName>
        <fullName evidence="1">Aminoglycoside phosphotransferase domain-containing protein</fullName>
    </recommendedName>
</protein>
<evidence type="ECO:0000313" key="2">
    <source>
        <dbReference type="EMBL" id="RED50733.1"/>
    </source>
</evidence>
<dbReference type="Gene3D" id="3.30.200.20">
    <property type="entry name" value="Phosphorylase Kinase, domain 1"/>
    <property type="match status" value="1"/>
</dbReference>
<dbReference type="OrthoDB" id="9809275at2"/>
<dbReference type="RefSeq" id="WP_115936538.1">
    <property type="nucleotide sequence ID" value="NZ_QRDW01000004.1"/>
</dbReference>
<organism evidence="2 3">
    <name type="scientific">Aestuariispira insulae</name>
    <dbReference type="NCBI Taxonomy" id="1461337"/>
    <lineage>
        <taxon>Bacteria</taxon>
        <taxon>Pseudomonadati</taxon>
        <taxon>Pseudomonadota</taxon>
        <taxon>Alphaproteobacteria</taxon>
        <taxon>Rhodospirillales</taxon>
        <taxon>Kiloniellaceae</taxon>
        <taxon>Aestuariispira</taxon>
    </lineage>
</organism>
<name>A0A3D9HML7_9PROT</name>
<evidence type="ECO:0000313" key="3">
    <source>
        <dbReference type="Proteomes" id="UP000256845"/>
    </source>
</evidence>
<dbReference type="InterPro" id="IPR002575">
    <property type="entry name" value="Aminoglycoside_PTrfase"/>
</dbReference>
<reference evidence="2 3" key="1">
    <citation type="submission" date="2018-07" db="EMBL/GenBank/DDBJ databases">
        <title>Genomic Encyclopedia of Type Strains, Phase III (KMG-III): the genomes of soil and plant-associated and newly described type strains.</title>
        <authorList>
            <person name="Whitman W."/>
        </authorList>
    </citation>
    <scope>NUCLEOTIDE SEQUENCE [LARGE SCALE GENOMIC DNA]</scope>
    <source>
        <strain evidence="2 3">CECT 8488</strain>
    </source>
</reference>
<dbReference type="Gene3D" id="3.90.1200.10">
    <property type="match status" value="1"/>
</dbReference>
<dbReference type="Pfam" id="PF01636">
    <property type="entry name" value="APH"/>
    <property type="match status" value="1"/>
</dbReference>
<accession>A0A3D9HML7</accession>
<dbReference type="InterPro" id="IPR011009">
    <property type="entry name" value="Kinase-like_dom_sf"/>
</dbReference>